<protein>
    <submittedName>
        <fullName evidence="2">Uncharacterized protein</fullName>
    </submittedName>
</protein>
<reference evidence="2 3" key="1">
    <citation type="journal article" date="2014" name="PLoS ONE">
        <title>Global Analysis of Gene Expression Profiles in Physic Nut (Jatropha curcas L.) Seedlings Exposed to Salt Stress.</title>
        <authorList>
            <person name="Zhang L."/>
            <person name="Zhang C."/>
            <person name="Wu P."/>
            <person name="Chen Y."/>
            <person name="Li M."/>
            <person name="Jiang H."/>
            <person name="Wu G."/>
        </authorList>
    </citation>
    <scope>NUCLEOTIDE SEQUENCE [LARGE SCALE GENOMIC DNA]</scope>
    <source>
        <strain evidence="3">cv. GZQX0401</strain>
        <tissue evidence="2">Young leaves</tissue>
    </source>
</reference>
<accession>A0A067KTA7</accession>
<feature type="compositionally biased region" description="Acidic residues" evidence="1">
    <location>
        <begin position="33"/>
        <end position="43"/>
    </location>
</feature>
<dbReference type="AlphaFoldDB" id="A0A067KTA7"/>
<feature type="region of interest" description="Disordered" evidence="1">
    <location>
        <begin position="28"/>
        <end position="50"/>
    </location>
</feature>
<evidence type="ECO:0000256" key="1">
    <source>
        <dbReference type="SAM" id="MobiDB-lite"/>
    </source>
</evidence>
<name>A0A067KTA7_JATCU</name>
<sequence length="50" mass="5213">MVIVDSKKLGFFRLVAGEGQAMACFCMSKQNDGDDDDDDDDGGADVAPAA</sequence>
<dbReference type="Proteomes" id="UP000027138">
    <property type="component" value="Unassembled WGS sequence"/>
</dbReference>
<proteinExistence type="predicted"/>
<keyword evidence="3" id="KW-1185">Reference proteome</keyword>
<evidence type="ECO:0000313" key="2">
    <source>
        <dbReference type="EMBL" id="KDP35074.1"/>
    </source>
</evidence>
<evidence type="ECO:0000313" key="3">
    <source>
        <dbReference type="Proteomes" id="UP000027138"/>
    </source>
</evidence>
<gene>
    <name evidence="2" type="ORF">JCGZ_11026</name>
</gene>
<dbReference type="EMBL" id="KK914497">
    <property type="protein sequence ID" value="KDP35074.1"/>
    <property type="molecule type" value="Genomic_DNA"/>
</dbReference>
<organism evidence="2 3">
    <name type="scientific">Jatropha curcas</name>
    <name type="common">Barbados nut</name>
    <dbReference type="NCBI Taxonomy" id="180498"/>
    <lineage>
        <taxon>Eukaryota</taxon>
        <taxon>Viridiplantae</taxon>
        <taxon>Streptophyta</taxon>
        <taxon>Embryophyta</taxon>
        <taxon>Tracheophyta</taxon>
        <taxon>Spermatophyta</taxon>
        <taxon>Magnoliopsida</taxon>
        <taxon>eudicotyledons</taxon>
        <taxon>Gunneridae</taxon>
        <taxon>Pentapetalae</taxon>
        <taxon>rosids</taxon>
        <taxon>fabids</taxon>
        <taxon>Malpighiales</taxon>
        <taxon>Euphorbiaceae</taxon>
        <taxon>Crotonoideae</taxon>
        <taxon>Jatropheae</taxon>
        <taxon>Jatropha</taxon>
    </lineage>
</organism>